<dbReference type="CDD" id="cd17468">
    <property type="entry name" value="T3SS_HrpP_C"/>
    <property type="match status" value="1"/>
</dbReference>
<feature type="compositionally biased region" description="Low complexity" evidence="1">
    <location>
        <begin position="24"/>
        <end position="36"/>
    </location>
</feature>
<evidence type="ECO:0000313" key="3">
    <source>
        <dbReference type="Proteomes" id="UP000279372"/>
    </source>
</evidence>
<name>A0A3M3ZJH2_9PSED</name>
<accession>A0A3M3ZJH2</accession>
<gene>
    <name evidence="2" type="ORF">ALQ33_02604</name>
</gene>
<comment type="caution">
    <text evidence="2">The sequence shown here is derived from an EMBL/GenBank/DDBJ whole genome shotgun (WGS) entry which is preliminary data.</text>
</comment>
<evidence type="ECO:0000256" key="1">
    <source>
        <dbReference type="SAM" id="MobiDB-lite"/>
    </source>
</evidence>
<reference evidence="2 3" key="1">
    <citation type="submission" date="2018-08" db="EMBL/GenBank/DDBJ databases">
        <title>Recombination of ecologically and evolutionarily significant loci maintains genetic cohesion in the Pseudomonas syringae species complex.</title>
        <authorList>
            <person name="Dillon M."/>
            <person name="Thakur S."/>
            <person name="Almeida R.N.D."/>
            <person name="Weir B.S."/>
            <person name="Guttman D.S."/>
        </authorList>
    </citation>
    <scope>NUCLEOTIDE SEQUENCE [LARGE SCALE GENOMIC DNA]</scope>
    <source>
        <strain evidence="2 3">ICMP 8902</strain>
    </source>
</reference>
<proteinExistence type="predicted"/>
<protein>
    <submittedName>
        <fullName evidence="2">HrpP</fullName>
    </submittedName>
</protein>
<feature type="region of interest" description="Disordered" evidence="1">
    <location>
        <begin position="1"/>
        <end position="50"/>
    </location>
</feature>
<sequence>MTMTAPIKPQAKAPAVPSAPPEPSHSAPSQRQPAAPAEKRPTFGGMGRNDTQTVRFAQNRSAAETPISADGLFFSQLLIPTVDEQSEQQGFGGSGVSLPTRTEHVPAELIDELAQRLPEQPTGPLAFTLLMPNLGTIRVNASKADNRWSIQMGFAKRDVLKRLQGHAGACRDSLSQALGQDVDLDMHEDFAA</sequence>
<dbReference type="Proteomes" id="UP000279372">
    <property type="component" value="Unassembled WGS sequence"/>
</dbReference>
<dbReference type="AlphaFoldDB" id="A0A3M3ZJH2"/>
<dbReference type="InterPro" id="IPR049757">
    <property type="entry name" value="T3SS_HrpP-like_C"/>
</dbReference>
<evidence type="ECO:0000313" key="2">
    <source>
        <dbReference type="EMBL" id="RMO94269.1"/>
    </source>
</evidence>
<dbReference type="EMBL" id="RBQB01000074">
    <property type="protein sequence ID" value="RMO94269.1"/>
    <property type="molecule type" value="Genomic_DNA"/>
</dbReference>
<organism evidence="2 3">
    <name type="scientific">Pseudomonas syringae pv. philadelphi</name>
    <dbReference type="NCBI Taxonomy" id="251706"/>
    <lineage>
        <taxon>Bacteria</taxon>
        <taxon>Pseudomonadati</taxon>
        <taxon>Pseudomonadota</taxon>
        <taxon>Gammaproteobacteria</taxon>
        <taxon>Pseudomonadales</taxon>
        <taxon>Pseudomonadaceae</taxon>
        <taxon>Pseudomonas</taxon>
    </lineage>
</organism>